<dbReference type="Proteomes" id="UP000294963">
    <property type="component" value="Unassembled WGS sequence"/>
</dbReference>
<reference evidence="1 2" key="1">
    <citation type="submission" date="2019-03" db="EMBL/GenBank/DDBJ databases">
        <title>Genomic analyses of the natural microbiome of Caenorhabditis elegans.</title>
        <authorList>
            <person name="Samuel B."/>
        </authorList>
    </citation>
    <scope>NUCLEOTIDE SEQUENCE [LARGE SCALE GENOMIC DNA]</scope>
    <source>
        <strain evidence="1 2">JUb89</strain>
    </source>
</reference>
<dbReference type="EMBL" id="SLVJ01000019">
    <property type="protein sequence ID" value="TCM63814.1"/>
    <property type="molecule type" value="Genomic_DNA"/>
</dbReference>
<protein>
    <submittedName>
        <fullName evidence="1">Uncharacterized protein</fullName>
    </submittedName>
</protein>
<sequence>MHNYHHQLKLGFNGSKTECYTELSEKQHKLMKLNPSLLALALLLGSTMTYADKLTDKNFTHLISNDYAEPNEALKNINQDTEKNDLSRYLNESCQQAMILREQQTKLSAQKDPKFEKALVNASRKLKNINYQLKKLGTSLTIACP</sequence>
<comment type="caution">
    <text evidence="1">The sequence shown here is derived from an EMBL/GenBank/DDBJ whole genome shotgun (WGS) entry which is preliminary data.</text>
</comment>
<evidence type="ECO:0000313" key="1">
    <source>
        <dbReference type="EMBL" id="TCM63814.1"/>
    </source>
</evidence>
<proteinExistence type="predicted"/>
<organism evidence="1 2">
    <name type="scientific">Acinetobacter calcoaceticus</name>
    <dbReference type="NCBI Taxonomy" id="471"/>
    <lineage>
        <taxon>Bacteria</taxon>
        <taxon>Pseudomonadati</taxon>
        <taxon>Pseudomonadota</taxon>
        <taxon>Gammaproteobacteria</taxon>
        <taxon>Moraxellales</taxon>
        <taxon>Moraxellaceae</taxon>
        <taxon>Acinetobacter</taxon>
        <taxon>Acinetobacter calcoaceticus/baumannii complex</taxon>
    </lineage>
</organism>
<accession>A0A4R1XIS0</accession>
<keyword evidence="2" id="KW-1185">Reference proteome</keyword>
<gene>
    <name evidence="1" type="ORF">EC844_11928</name>
</gene>
<name>A0A4R1XIS0_ACICA</name>
<evidence type="ECO:0000313" key="2">
    <source>
        <dbReference type="Proteomes" id="UP000294963"/>
    </source>
</evidence>
<dbReference type="AlphaFoldDB" id="A0A4R1XIS0"/>